<dbReference type="InterPro" id="IPR003653">
    <property type="entry name" value="Peptidase_C48_C"/>
</dbReference>
<keyword evidence="2" id="KW-0597">Phosphoprotein</keyword>
<dbReference type="PROSITE" id="PS50600">
    <property type="entry name" value="ULP_PROTEASE"/>
    <property type="match status" value="1"/>
</dbReference>
<accession>A0A158R3Z6</accession>
<name>A0A158R3Z6_9BILA</name>
<keyword evidence="5" id="KW-0378">Hydrolase</keyword>
<dbReference type="GO" id="GO:0016926">
    <property type="term" value="P:protein desumoylation"/>
    <property type="evidence" value="ECO:0007669"/>
    <property type="project" value="TreeGrafter"/>
</dbReference>
<comment type="similarity">
    <text evidence="1">Belongs to the peptidase C48 family.</text>
</comment>
<evidence type="ECO:0000256" key="4">
    <source>
        <dbReference type="ARBA" id="ARBA00022786"/>
    </source>
</evidence>
<proteinExistence type="inferred from homology"/>
<evidence type="ECO:0000256" key="1">
    <source>
        <dbReference type="ARBA" id="ARBA00005234"/>
    </source>
</evidence>
<evidence type="ECO:0000313" key="8">
    <source>
        <dbReference type="WBParaSite" id="SMUV_0000094801-mRNA-1"/>
    </source>
</evidence>
<dbReference type="PANTHER" id="PTHR46896">
    <property type="entry name" value="SENTRIN-SPECIFIC PROTEASE"/>
    <property type="match status" value="1"/>
</dbReference>
<feature type="domain" description="Ubiquitin-like protease family profile" evidence="6">
    <location>
        <begin position="443"/>
        <end position="604"/>
    </location>
</feature>
<dbReference type="AlphaFoldDB" id="A0A158R3Z6"/>
<reference evidence="8" key="1">
    <citation type="submission" date="2016-04" db="UniProtKB">
        <authorList>
            <consortium name="WormBaseParasite"/>
        </authorList>
    </citation>
    <scope>IDENTIFICATION</scope>
</reference>
<dbReference type="STRING" id="451379.A0A158R3Z6"/>
<dbReference type="WBParaSite" id="SMUV_0000094801-mRNA-1">
    <property type="protein sequence ID" value="SMUV_0000094801-mRNA-1"/>
    <property type="gene ID" value="SMUV_0000094801"/>
</dbReference>
<dbReference type="GO" id="GO:0005737">
    <property type="term" value="C:cytoplasm"/>
    <property type="evidence" value="ECO:0007669"/>
    <property type="project" value="TreeGrafter"/>
</dbReference>
<keyword evidence="3" id="KW-0645">Protease</keyword>
<dbReference type="GO" id="GO:0006508">
    <property type="term" value="P:proteolysis"/>
    <property type="evidence" value="ECO:0007669"/>
    <property type="project" value="UniProtKB-KW"/>
</dbReference>
<dbReference type="InterPro" id="IPR038765">
    <property type="entry name" value="Papain-like_cys_pep_sf"/>
</dbReference>
<dbReference type="PANTHER" id="PTHR46896:SF3">
    <property type="entry name" value="FI06413P-RELATED"/>
    <property type="match status" value="1"/>
</dbReference>
<keyword evidence="4" id="KW-0833">Ubl conjugation pathway</keyword>
<dbReference type="SUPFAM" id="SSF54001">
    <property type="entry name" value="Cysteine proteinases"/>
    <property type="match status" value="1"/>
</dbReference>
<evidence type="ECO:0000256" key="5">
    <source>
        <dbReference type="ARBA" id="ARBA00022801"/>
    </source>
</evidence>
<dbReference type="Proteomes" id="UP000046393">
    <property type="component" value="Unplaced"/>
</dbReference>
<evidence type="ECO:0000256" key="2">
    <source>
        <dbReference type="ARBA" id="ARBA00022553"/>
    </source>
</evidence>
<evidence type="ECO:0000259" key="6">
    <source>
        <dbReference type="PROSITE" id="PS50600"/>
    </source>
</evidence>
<evidence type="ECO:0000256" key="3">
    <source>
        <dbReference type="ARBA" id="ARBA00022670"/>
    </source>
</evidence>
<dbReference type="GO" id="GO:0005634">
    <property type="term" value="C:nucleus"/>
    <property type="evidence" value="ECO:0007669"/>
    <property type="project" value="TreeGrafter"/>
</dbReference>
<evidence type="ECO:0000313" key="7">
    <source>
        <dbReference type="Proteomes" id="UP000046393"/>
    </source>
</evidence>
<dbReference type="GO" id="GO:0070139">
    <property type="term" value="F:SUMO-specific endopeptidase activity"/>
    <property type="evidence" value="ECO:0007669"/>
    <property type="project" value="TreeGrafter"/>
</dbReference>
<keyword evidence="7" id="KW-1185">Reference proteome</keyword>
<sequence>MDNTSSNLSSKLVYFGALPCTCFDDTVISEKAIEMNIRDPEDNSLINLQISFKHINFIRMVKNQLSVALILQVRSHCAKRIQSIFSSGAEIVKQYFIPESEDWSKKFVMVDVGDSQKNELETLQAILAIVASKRKSLKQNSSLNGTSLFFCCTSDSIFDSLMNRLVNKQLDDSPSTSHKVSGSVFHKQDPGVQNFSSSVISSPVSKNCVTKRKSVKDEELTVVPKKPCRNFLIFLPSDNNTQESVMSKEPLTCSSAALTLTTSDGHAVNSPSVSQKNVSKQTAEMKNFGLTASNLSIPHSPISETSVESTKFGNVNVATTSGSIKKLVAVNLCAKSYNTASNNLTSAVNDRCLKNSDSSETSSQNQVQVLRSHKLFTIIADKPSLKEPCCSKSLKKDSVDSCSTRKVNSKPRKAQLIRERERIRSVQHDIMLQYPLGAGSDAIKITAKDIDGLQPGNLINDNIVSFYLKYILEELVPQERRDSFFFFDTFFYSSLTKGIRSAKSRQKQLAKNYETVKRRTRKVDLFSKDFIVVPICEAQHWYVAVITYARAGISKIKQEKLTDDSVKSDLQCINYPSLPNFIYLYVSKLFQPPGYGKFVEIFRT</sequence>
<protein>
    <submittedName>
        <fullName evidence="8">ULP_PROTEASE domain-containing protein</fullName>
    </submittedName>
</protein>
<dbReference type="InterPro" id="IPR051947">
    <property type="entry name" value="Sentrin-specific_protease"/>
</dbReference>
<dbReference type="Pfam" id="PF02902">
    <property type="entry name" value="Peptidase_C48"/>
    <property type="match status" value="1"/>
</dbReference>
<dbReference type="Gene3D" id="3.40.395.10">
    <property type="entry name" value="Adenoviral Proteinase, Chain A"/>
    <property type="match status" value="1"/>
</dbReference>
<organism evidence="7 8">
    <name type="scientific">Syphacia muris</name>
    <dbReference type="NCBI Taxonomy" id="451379"/>
    <lineage>
        <taxon>Eukaryota</taxon>
        <taxon>Metazoa</taxon>
        <taxon>Ecdysozoa</taxon>
        <taxon>Nematoda</taxon>
        <taxon>Chromadorea</taxon>
        <taxon>Rhabditida</taxon>
        <taxon>Spirurina</taxon>
        <taxon>Oxyuridomorpha</taxon>
        <taxon>Oxyuroidea</taxon>
        <taxon>Oxyuridae</taxon>
        <taxon>Syphacia</taxon>
    </lineage>
</organism>